<evidence type="ECO:0000256" key="1">
    <source>
        <dbReference type="SAM" id="Phobius"/>
    </source>
</evidence>
<dbReference type="Gene3D" id="2.60.120.1440">
    <property type="match status" value="1"/>
</dbReference>
<dbReference type="Proteomes" id="UP000078084">
    <property type="component" value="Unassembled WGS sequence"/>
</dbReference>
<gene>
    <name evidence="3" type="ORF">AAV32_00425</name>
</gene>
<protein>
    <recommendedName>
        <fullName evidence="2">FecR protein domain-containing protein</fullName>
    </recommendedName>
</protein>
<evidence type="ECO:0000313" key="3">
    <source>
        <dbReference type="EMBL" id="KKO72864.1"/>
    </source>
</evidence>
<evidence type="ECO:0000313" key="4">
    <source>
        <dbReference type="Proteomes" id="UP000078084"/>
    </source>
</evidence>
<dbReference type="PANTHER" id="PTHR30273:SF2">
    <property type="entry name" value="PROTEIN FECR"/>
    <property type="match status" value="1"/>
</dbReference>
<dbReference type="AlphaFoldDB" id="A0A171KVE7"/>
<dbReference type="InterPro" id="IPR006860">
    <property type="entry name" value="FecR"/>
</dbReference>
<keyword evidence="1" id="KW-0472">Membrane</keyword>
<dbReference type="InterPro" id="IPR012373">
    <property type="entry name" value="Ferrdict_sens_TM"/>
</dbReference>
<keyword evidence="1" id="KW-1133">Transmembrane helix</keyword>
<accession>A0A171KVE7</accession>
<sequence length="332" mass="37027">MIAHALRLIATAAVAPDDEAQAARQQLRLWVARSERHAMAHAEALRRWKMLDQIGTGLRDQFAEPAPRRPIQPGLMFAATLAQPGRRKFLAMAAAGLLGGAAILAWQHSLREFSRRYRTRIAESFAVELPDGSQLYLDADSEILAEMYAGKREVALQRGRVRFEVTPDVQRPFIVPLRIGEVEVVGTIFTVTDRGESVQVGVSQGHVRWRPDGYWPWGDGGTVDLYAGDRLSVRTGQAPAVDRRVVIPGGREDSWRDGWLVFDNMPLLEALPVLNAYLVRPLKSLDPRVGQLRLTARLRADDPKALLAALPLILPIRVEPDAERNALLLRLR</sequence>
<dbReference type="Pfam" id="PF04773">
    <property type="entry name" value="FecR"/>
    <property type="match status" value="1"/>
</dbReference>
<name>A0A171KVE7_9BURK</name>
<keyword evidence="4" id="KW-1185">Reference proteome</keyword>
<organism evidence="3 4">
    <name type="scientific">Kerstersia gyiorum</name>
    <dbReference type="NCBI Taxonomy" id="206506"/>
    <lineage>
        <taxon>Bacteria</taxon>
        <taxon>Pseudomonadati</taxon>
        <taxon>Pseudomonadota</taxon>
        <taxon>Betaproteobacteria</taxon>
        <taxon>Burkholderiales</taxon>
        <taxon>Alcaligenaceae</taxon>
        <taxon>Kerstersia</taxon>
    </lineage>
</organism>
<keyword evidence="1" id="KW-0812">Transmembrane</keyword>
<feature type="domain" description="FecR protein" evidence="2">
    <location>
        <begin position="116"/>
        <end position="208"/>
    </location>
</feature>
<dbReference type="PANTHER" id="PTHR30273">
    <property type="entry name" value="PERIPLASMIC SIGNAL SENSOR AND SIGMA FACTOR ACTIVATOR FECR-RELATED"/>
    <property type="match status" value="1"/>
</dbReference>
<dbReference type="PIRSF" id="PIRSF018266">
    <property type="entry name" value="FecR"/>
    <property type="match status" value="1"/>
</dbReference>
<dbReference type="STRING" id="206506.AAV32_00425"/>
<dbReference type="GO" id="GO:0016989">
    <property type="term" value="F:sigma factor antagonist activity"/>
    <property type="evidence" value="ECO:0007669"/>
    <property type="project" value="TreeGrafter"/>
</dbReference>
<proteinExistence type="predicted"/>
<feature type="transmembrane region" description="Helical" evidence="1">
    <location>
        <begin position="89"/>
        <end position="106"/>
    </location>
</feature>
<reference evidence="3 4" key="1">
    <citation type="submission" date="2015-04" db="EMBL/GenBank/DDBJ databases">
        <title>Genome sequence of Kerstersia gyiorum CG1.</title>
        <authorList>
            <person name="Greninger A.L."/>
            <person name="Kozyreva V."/>
            <person name="Chaturvedi V."/>
        </authorList>
    </citation>
    <scope>NUCLEOTIDE SEQUENCE [LARGE SCALE GENOMIC DNA]</scope>
    <source>
        <strain evidence="3 4">CG1</strain>
    </source>
</reference>
<evidence type="ECO:0000259" key="2">
    <source>
        <dbReference type="Pfam" id="PF04773"/>
    </source>
</evidence>
<dbReference type="EMBL" id="LBNE01000001">
    <property type="protein sequence ID" value="KKO72864.1"/>
    <property type="molecule type" value="Genomic_DNA"/>
</dbReference>
<comment type="caution">
    <text evidence="3">The sequence shown here is derived from an EMBL/GenBank/DDBJ whole genome shotgun (WGS) entry which is preliminary data.</text>
</comment>